<dbReference type="AlphaFoldDB" id="B9XK61"/>
<dbReference type="PANTHER" id="PTHR43397:SF1">
    <property type="entry name" value="ERGOTHIONEINE BIOSYNTHESIS PROTEIN 1"/>
    <property type="match status" value="1"/>
</dbReference>
<dbReference type="PIRSF" id="PIRSF018005">
    <property type="entry name" value="UCP018005"/>
    <property type="match status" value="1"/>
</dbReference>
<dbReference type="Proteomes" id="UP000003688">
    <property type="component" value="Unassembled WGS sequence"/>
</dbReference>
<gene>
    <name evidence="4" type="ORF">Cflav_PD2520</name>
</gene>
<name>B9XK61_PEDPL</name>
<dbReference type="SUPFAM" id="SSF53335">
    <property type="entry name" value="S-adenosyl-L-methionine-dependent methyltransferases"/>
    <property type="match status" value="1"/>
</dbReference>
<dbReference type="InterPro" id="IPR051128">
    <property type="entry name" value="EgtD_Methyltrsf_superfamily"/>
</dbReference>
<keyword evidence="1 4" id="KW-0489">Methyltransferase</keyword>
<organism evidence="4 5">
    <name type="scientific">Pedosphaera parvula (strain Ellin514)</name>
    <dbReference type="NCBI Taxonomy" id="320771"/>
    <lineage>
        <taxon>Bacteria</taxon>
        <taxon>Pseudomonadati</taxon>
        <taxon>Verrucomicrobiota</taxon>
        <taxon>Pedosphaerae</taxon>
        <taxon>Pedosphaerales</taxon>
        <taxon>Pedosphaeraceae</taxon>
        <taxon>Pedosphaera</taxon>
    </lineage>
</organism>
<evidence type="ECO:0000256" key="1">
    <source>
        <dbReference type="ARBA" id="ARBA00022603"/>
    </source>
</evidence>
<accession>B9XK61</accession>
<dbReference type="RefSeq" id="WP_007416204.1">
    <property type="nucleotide sequence ID" value="NZ_ABOX02000024.1"/>
</dbReference>
<evidence type="ECO:0000259" key="3">
    <source>
        <dbReference type="Pfam" id="PF10017"/>
    </source>
</evidence>
<evidence type="ECO:0000313" key="5">
    <source>
        <dbReference type="Proteomes" id="UP000003688"/>
    </source>
</evidence>
<dbReference type="NCBIfam" id="TIGR03438">
    <property type="entry name" value="egtD_ergothio"/>
    <property type="match status" value="1"/>
</dbReference>
<keyword evidence="5" id="KW-1185">Reference proteome</keyword>
<dbReference type="EMBL" id="ABOX02000024">
    <property type="protein sequence ID" value="EEF59699.1"/>
    <property type="molecule type" value="Genomic_DNA"/>
</dbReference>
<reference evidence="4 5" key="1">
    <citation type="journal article" date="2011" name="J. Bacteriol.">
        <title>Genome sequence of 'Pedosphaera parvula' Ellin514, an aerobic Verrucomicrobial isolate from pasture soil.</title>
        <authorList>
            <person name="Kant R."/>
            <person name="van Passel M.W."/>
            <person name="Sangwan P."/>
            <person name="Palva A."/>
            <person name="Lucas S."/>
            <person name="Copeland A."/>
            <person name="Lapidus A."/>
            <person name="Glavina Del Rio T."/>
            <person name="Dalin E."/>
            <person name="Tice H."/>
            <person name="Bruce D."/>
            <person name="Goodwin L."/>
            <person name="Pitluck S."/>
            <person name="Chertkov O."/>
            <person name="Larimer F.W."/>
            <person name="Land M.L."/>
            <person name="Hauser L."/>
            <person name="Brettin T.S."/>
            <person name="Detter J.C."/>
            <person name="Han S."/>
            <person name="de Vos W.M."/>
            <person name="Janssen P.H."/>
            <person name="Smidt H."/>
        </authorList>
    </citation>
    <scope>NUCLEOTIDE SEQUENCE [LARGE SCALE GENOMIC DNA]</scope>
    <source>
        <strain evidence="4 5">Ellin514</strain>
    </source>
</reference>
<dbReference type="InterPro" id="IPR029063">
    <property type="entry name" value="SAM-dependent_MTases_sf"/>
</dbReference>
<evidence type="ECO:0000313" key="4">
    <source>
        <dbReference type="EMBL" id="EEF59699.1"/>
    </source>
</evidence>
<dbReference type="PANTHER" id="PTHR43397">
    <property type="entry name" value="ERGOTHIONEINE BIOSYNTHESIS PROTEIN 1"/>
    <property type="match status" value="1"/>
</dbReference>
<dbReference type="InterPro" id="IPR017804">
    <property type="entry name" value="MeTrfase_EgtD-like"/>
</dbReference>
<dbReference type="InterPro" id="IPR019257">
    <property type="entry name" value="MeTrfase_dom"/>
</dbReference>
<dbReference type="Gene3D" id="3.40.50.150">
    <property type="entry name" value="Vaccinia Virus protein VP39"/>
    <property type="match status" value="1"/>
</dbReference>
<dbReference type="OrthoDB" id="5289726at2"/>
<keyword evidence="2 4" id="KW-0808">Transferase</keyword>
<protein>
    <submittedName>
        <fullName evidence="4">Methyltransferase</fullName>
    </submittedName>
</protein>
<comment type="caution">
    <text evidence="4">The sequence shown here is derived from an EMBL/GenBank/DDBJ whole genome shotgun (WGS) entry which is preliminary data.</text>
</comment>
<dbReference type="STRING" id="320771.Cflav_PD2520"/>
<feature type="domain" description="Histidine-specific methyltransferase SAM-dependent" evidence="3">
    <location>
        <begin position="21"/>
        <end position="321"/>
    </location>
</feature>
<sequence>MNGNLIVDAGLCGAELTIEHFRDDVLNGLARRQKSVPCKYLYDEEGARLFEEICELGEYYPTRTEVRILKRNIGEMAAWVGPKCNLIEFGSGNSMKTRFLLSHLDHPARYIPIDVARAQLLETSTRLVNEFPGLEVAPICADYTNHFELPAFSSSSGRPIVFFPGSTIGNFEPEEAEGFLRRVAEMCGEEGGMLLGVDLKKDSAVLNPAYNDAEGVTAAFNLNLLVRANRELDANFDLACFRHHAFYNEYAGRIEMHLISRKRQNVSVCGEEFEFELGESILTEHSYKYTPQEFEELAVQAGFKVVRCWTDERQWFSLQFLTPLSRSL</sequence>
<dbReference type="InterPro" id="IPR035094">
    <property type="entry name" value="EgtD"/>
</dbReference>
<dbReference type="GO" id="GO:0008168">
    <property type="term" value="F:methyltransferase activity"/>
    <property type="evidence" value="ECO:0007669"/>
    <property type="project" value="UniProtKB-KW"/>
</dbReference>
<evidence type="ECO:0000256" key="2">
    <source>
        <dbReference type="ARBA" id="ARBA00022679"/>
    </source>
</evidence>
<proteinExistence type="predicted"/>
<dbReference type="Pfam" id="PF10017">
    <property type="entry name" value="Methyltransf_33"/>
    <property type="match status" value="1"/>
</dbReference>
<dbReference type="GO" id="GO:0032259">
    <property type="term" value="P:methylation"/>
    <property type="evidence" value="ECO:0007669"/>
    <property type="project" value="UniProtKB-KW"/>
</dbReference>